<proteinExistence type="predicted"/>
<keyword evidence="1" id="KW-0812">Transmembrane</keyword>
<protein>
    <recommendedName>
        <fullName evidence="2">PH domain-containing protein</fullName>
    </recommendedName>
</protein>
<keyword evidence="1" id="KW-0472">Membrane</keyword>
<sequence length="176" mass="18476">MRDQLVPTIILIALLVLAGIGMLLGWRRLQRRQADIGTVAALPADPGVPTLTADALYVATTLRDQPLQRVAVQGLGMRARSTVQVFPGGVSLAIQGRDAAWIPAAELDSAGRATYAIDKGVEPGGLVRIAWQLGGTAVDTYLRPASPADGTSILDAVQRIARGSIASSPDTSEREN</sequence>
<evidence type="ECO:0000313" key="4">
    <source>
        <dbReference type="Proteomes" id="UP001321498"/>
    </source>
</evidence>
<feature type="domain" description="PH" evidence="2">
    <location>
        <begin position="37"/>
        <end position="156"/>
    </location>
</feature>
<dbReference type="EMBL" id="AP027731">
    <property type="protein sequence ID" value="BDZ46973.1"/>
    <property type="molecule type" value="Genomic_DNA"/>
</dbReference>
<keyword evidence="4" id="KW-1185">Reference proteome</keyword>
<dbReference type="Proteomes" id="UP001321498">
    <property type="component" value="Chromosome"/>
</dbReference>
<keyword evidence="1" id="KW-1133">Transmembrane helix</keyword>
<dbReference type="Pfam" id="PF25362">
    <property type="entry name" value="bPH_11"/>
    <property type="match status" value="1"/>
</dbReference>
<name>A0ABN6XUB9_9MICO</name>
<evidence type="ECO:0000313" key="3">
    <source>
        <dbReference type="EMBL" id="BDZ46973.1"/>
    </source>
</evidence>
<evidence type="ECO:0000259" key="2">
    <source>
        <dbReference type="Pfam" id="PF25362"/>
    </source>
</evidence>
<evidence type="ECO:0000256" key="1">
    <source>
        <dbReference type="SAM" id="Phobius"/>
    </source>
</evidence>
<dbReference type="RefSeq" id="WP_286276958.1">
    <property type="nucleotide sequence ID" value="NZ_AP027731.1"/>
</dbReference>
<accession>A0ABN6XUB9</accession>
<reference evidence="4" key="1">
    <citation type="journal article" date="2019" name="Int. J. Syst. Evol. Microbiol.">
        <title>The Global Catalogue of Microorganisms (GCM) 10K type strain sequencing project: providing services to taxonomists for standard genome sequencing and annotation.</title>
        <authorList>
            <consortium name="The Broad Institute Genomics Platform"/>
            <consortium name="The Broad Institute Genome Sequencing Center for Infectious Disease"/>
            <person name="Wu L."/>
            <person name="Ma J."/>
        </authorList>
    </citation>
    <scope>NUCLEOTIDE SEQUENCE [LARGE SCALE GENOMIC DNA]</scope>
    <source>
        <strain evidence="4">NBRC 108725</strain>
    </source>
</reference>
<organism evidence="3 4">
    <name type="scientific">Naasia aerilata</name>
    <dbReference type="NCBI Taxonomy" id="1162966"/>
    <lineage>
        <taxon>Bacteria</taxon>
        <taxon>Bacillati</taxon>
        <taxon>Actinomycetota</taxon>
        <taxon>Actinomycetes</taxon>
        <taxon>Micrococcales</taxon>
        <taxon>Microbacteriaceae</taxon>
        <taxon>Naasia</taxon>
    </lineage>
</organism>
<dbReference type="InterPro" id="IPR057446">
    <property type="entry name" value="PH_bac"/>
</dbReference>
<feature type="transmembrane region" description="Helical" evidence="1">
    <location>
        <begin position="6"/>
        <end position="26"/>
    </location>
</feature>
<gene>
    <name evidence="3" type="ORF">GCM10025866_28820</name>
</gene>